<dbReference type="EMBL" id="CP106679">
    <property type="protein sequence ID" value="UXP31534.1"/>
    <property type="molecule type" value="Genomic_DNA"/>
</dbReference>
<keyword evidence="2" id="KW-0732">Signal</keyword>
<dbReference type="RefSeq" id="WP_262308973.1">
    <property type="nucleotide sequence ID" value="NZ_CP106679.1"/>
</dbReference>
<evidence type="ECO:0000256" key="2">
    <source>
        <dbReference type="SAM" id="SignalP"/>
    </source>
</evidence>
<evidence type="ECO:0000256" key="1">
    <source>
        <dbReference type="ARBA" id="ARBA00022801"/>
    </source>
</evidence>
<evidence type="ECO:0000259" key="3">
    <source>
        <dbReference type="Pfam" id="PF12146"/>
    </source>
</evidence>
<proteinExistence type="predicted"/>
<dbReference type="Gene3D" id="3.40.50.1820">
    <property type="entry name" value="alpha/beta hydrolase"/>
    <property type="match status" value="1"/>
</dbReference>
<dbReference type="SUPFAM" id="SSF53474">
    <property type="entry name" value="alpha/beta-Hydrolases"/>
    <property type="match status" value="1"/>
</dbReference>
<reference evidence="4" key="1">
    <citation type="submission" date="2022-09" db="EMBL/GenBank/DDBJ databases">
        <title>Comparative genomics and taxonomic characterization of three novel marine species of genus Reichenbachiella exhibiting antioxidant and polysaccharide degradation activities.</title>
        <authorList>
            <person name="Muhammad N."/>
            <person name="Lee Y.-J."/>
            <person name="Ko J."/>
            <person name="Kim S.-G."/>
        </authorList>
    </citation>
    <scope>NUCLEOTIDE SEQUENCE</scope>
    <source>
        <strain evidence="4">BKB1-1</strain>
    </source>
</reference>
<dbReference type="InterPro" id="IPR022742">
    <property type="entry name" value="Hydrolase_4"/>
</dbReference>
<feature type="chain" id="PRO_5045307207" evidence="2">
    <location>
        <begin position="19"/>
        <end position="168"/>
    </location>
</feature>
<feature type="signal peptide" evidence="2">
    <location>
        <begin position="1"/>
        <end position="18"/>
    </location>
</feature>
<dbReference type="PANTHER" id="PTHR22946">
    <property type="entry name" value="DIENELACTONE HYDROLASE DOMAIN-CONTAINING PROTEIN-RELATED"/>
    <property type="match status" value="1"/>
</dbReference>
<keyword evidence="5" id="KW-1185">Reference proteome</keyword>
<organism evidence="4 5">
    <name type="scientific">Reichenbachiella agarivorans</name>
    <dbReference type="NCBI Taxonomy" id="2979464"/>
    <lineage>
        <taxon>Bacteria</taxon>
        <taxon>Pseudomonadati</taxon>
        <taxon>Bacteroidota</taxon>
        <taxon>Cytophagia</taxon>
        <taxon>Cytophagales</taxon>
        <taxon>Reichenbachiellaceae</taxon>
        <taxon>Reichenbachiella</taxon>
    </lineage>
</organism>
<evidence type="ECO:0000313" key="4">
    <source>
        <dbReference type="EMBL" id="UXP31534.1"/>
    </source>
</evidence>
<sequence>MKQFLSILLSLSCLVSYAAETVKFKAADGVEIVADLHLSHPKSAPIIVFFHQAGWSRGEYLEIAPTLNRLGYNCLAVDLRSGNLVNGIRNETNQNARAMMRETKYSDAYQDIEAAATYAQTQTTNKVIIWGSSYSAALVLKYAGDYPSAVQAVLAFSPGEYFQITGQA</sequence>
<evidence type="ECO:0000313" key="5">
    <source>
        <dbReference type="Proteomes" id="UP001065174"/>
    </source>
</evidence>
<dbReference type="PANTHER" id="PTHR22946:SF9">
    <property type="entry name" value="POLYKETIDE TRANSFERASE AF380"/>
    <property type="match status" value="1"/>
</dbReference>
<dbReference type="InterPro" id="IPR050261">
    <property type="entry name" value="FrsA_esterase"/>
</dbReference>
<protein>
    <submittedName>
        <fullName evidence="4">Lysophospholipase</fullName>
    </submittedName>
</protein>
<name>A0ABY6CMD1_9BACT</name>
<keyword evidence="1" id="KW-0378">Hydrolase</keyword>
<dbReference type="InterPro" id="IPR029058">
    <property type="entry name" value="AB_hydrolase_fold"/>
</dbReference>
<dbReference type="Proteomes" id="UP001065174">
    <property type="component" value="Chromosome"/>
</dbReference>
<gene>
    <name evidence="4" type="ORF">N6H18_14375</name>
</gene>
<dbReference type="Pfam" id="PF12146">
    <property type="entry name" value="Hydrolase_4"/>
    <property type="match status" value="1"/>
</dbReference>
<accession>A0ABY6CMD1</accession>
<feature type="domain" description="Serine aminopeptidase S33" evidence="3">
    <location>
        <begin position="44"/>
        <end position="158"/>
    </location>
</feature>